<dbReference type="Proteomes" id="UP001153076">
    <property type="component" value="Unassembled WGS sequence"/>
</dbReference>
<dbReference type="GO" id="GO:0061630">
    <property type="term" value="F:ubiquitin protein ligase activity"/>
    <property type="evidence" value="ECO:0007669"/>
    <property type="project" value="UniProtKB-EC"/>
</dbReference>
<gene>
    <name evidence="17" type="ORF">Cgig2_013069</name>
</gene>
<dbReference type="InterPro" id="IPR001841">
    <property type="entry name" value="Znf_RING"/>
</dbReference>
<dbReference type="InterPro" id="IPR017907">
    <property type="entry name" value="Znf_RING_CS"/>
</dbReference>
<evidence type="ECO:0000256" key="12">
    <source>
        <dbReference type="ARBA" id="ARBA00023242"/>
    </source>
</evidence>
<dbReference type="GO" id="GO:0033503">
    <property type="term" value="C:HULC complex"/>
    <property type="evidence" value="ECO:0007669"/>
    <property type="project" value="TreeGrafter"/>
</dbReference>
<dbReference type="GO" id="GO:0006325">
    <property type="term" value="P:chromatin organization"/>
    <property type="evidence" value="ECO:0007669"/>
    <property type="project" value="UniProtKB-KW"/>
</dbReference>
<keyword evidence="8 14" id="KW-0833">Ubl conjugation pathway</keyword>
<dbReference type="OrthoDB" id="10266039at2759"/>
<evidence type="ECO:0000256" key="2">
    <source>
        <dbReference type="ARBA" id="ARBA00004123"/>
    </source>
</evidence>
<dbReference type="EMBL" id="JAKOGI010000039">
    <property type="protein sequence ID" value="KAJ8447292.1"/>
    <property type="molecule type" value="Genomic_DNA"/>
</dbReference>
<organism evidence="17 18">
    <name type="scientific">Carnegiea gigantea</name>
    <dbReference type="NCBI Taxonomy" id="171969"/>
    <lineage>
        <taxon>Eukaryota</taxon>
        <taxon>Viridiplantae</taxon>
        <taxon>Streptophyta</taxon>
        <taxon>Embryophyta</taxon>
        <taxon>Tracheophyta</taxon>
        <taxon>Spermatophyta</taxon>
        <taxon>Magnoliopsida</taxon>
        <taxon>eudicotyledons</taxon>
        <taxon>Gunneridae</taxon>
        <taxon>Pentapetalae</taxon>
        <taxon>Caryophyllales</taxon>
        <taxon>Cactineae</taxon>
        <taxon>Cactaceae</taxon>
        <taxon>Cactoideae</taxon>
        <taxon>Echinocereeae</taxon>
        <taxon>Carnegiea</taxon>
    </lineage>
</organism>
<proteinExistence type="inferred from homology"/>
<dbReference type="Gene3D" id="3.30.40.10">
    <property type="entry name" value="Zinc/RING finger domain, C3HC4 (zinc finger)"/>
    <property type="match status" value="1"/>
</dbReference>
<name>A0A9Q1KQ07_9CARY</name>
<feature type="coiled-coil region" evidence="15">
    <location>
        <begin position="180"/>
        <end position="207"/>
    </location>
</feature>
<evidence type="ECO:0000256" key="14">
    <source>
        <dbReference type="RuleBase" id="RU365038"/>
    </source>
</evidence>
<evidence type="ECO:0000256" key="11">
    <source>
        <dbReference type="ARBA" id="ARBA00023054"/>
    </source>
</evidence>
<dbReference type="PROSITE" id="PS00518">
    <property type="entry name" value="ZF_RING_1"/>
    <property type="match status" value="1"/>
</dbReference>
<comment type="similarity">
    <text evidence="4 14">Belongs to the BRE1 family.</text>
</comment>
<accession>A0A9Q1KQ07</accession>
<keyword evidence="6 14" id="KW-0479">Metal-binding</keyword>
<protein>
    <recommendedName>
        <fullName evidence="14">E3 ubiquitin protein ligase</fullName>
        <ecNumber evidence="14">2.3.2.27</ecNumber>
    </recommendedName>
</protein>
<evidence type="ECO:0000256" key="15">
    <source>
        <dbReference type="SAM" id="Coils"/>
    </source>
</evidence>
<dbReference type="GO" id="GO:0005634">
    <property type="term" value="C:nucleus"/>
    <property type="evidence" value="ECO:0007669"/>
    <property type="project" value="UniProtKB-SubCell"/>
</dbReference>
<keyword evidence="10 14" id="KW-0156">Chromatin regulator</keyword>
<evidence type="ECO:0000313" key="17">
    <source>
        <dbReference type="EMBL" id="KAJ8447292.1"/>
    </source>
</evidence>
<sequence length="916" mass="106083">MQLVEGFLPKLDYMTGLDTAVLQYQNQKLSQKLEAQKIEILVLESKLSQWKEKQQPYDKTRTAVDSCWKKLVDELEELSVHTRGLVASAENNNDSSVMVMDDDACSSSDDTFLQRLMETGSSETCIASNSLDQMIEDGDKACEKSRNILWNIVSAVDDLWHLKDGLYAAVLMAIPEDVELESTLRELEDSNSKLAALKAEKDATKGTFFPVLNLGNKHVANDRPGDKQKDMQDMESALKESMVQSSSRLQELKRLYEERIEILKKLSNLQIFLNKGFSVVDLLISEDTFNRQGTLKNVKSISCSRAFKVVKEELEKCKADVIQYQALFEKLQVEKDKLLWKEREANVRNDLGDVFRRSLTTANSRIEELETEIHRQTDERKHIETKLEEASKEPGRKEIISNFKEFVSSFPEDMNSMQGKLREYKETAADVHSLRAEVRSLSNVLARKAKELGMLSSRSADQDAEIQRLKAAPQLKLLWNYRIIEEGDCEESGGKAVHIRERIPLLNHLSEGDGNKDMETLYNCQRIEMLYCLGVTLNPLNLKRNPIRWLYHRLYWMSLEQVQDLKESDMELKLILDMYRRESTIPRNCLEARDREYRAWARVHSLRSSLDEHYMELRVKTAIEAEALSQQRLAAAEAEIADLREKCEHCERDKSKLSNDLKSKLEENEAYLSEIETIGQAYDDMQNQNQHLLQQITERDDYNIKLVLEGLRDKQTHDVLLMEKQDLEKKIQQATICRDTFEMKAARIEEQVKSCSDQIHRLAEDRCQNSIALENTQRRMLEARKSSQQARESLEELQCKVKNSRANLSELQIQLEKERFEKKRLEEELGAVKRKAERLRAQKEGSVVEKLRHELQEYKEILKCSKCQDRPKEVVITKCYHLLCNPCVQKVIETRHRKCPVCAASFGPNDVKPVYI</sequence>
<dbReference type="EC" id="2.3.2.27" evidence="14"/>
<dbReference type="GO" id="GO:0008270">
    <property type="term" value="F:zinc ion binding"/>
    <property type="evidence" value="ECO:0007669"/>
    <property type="project" value="UniProtKB-KW"/>
</dbReference>
<dbReference type="Pfam" id="PF00097">
    <property type="entry name" value="zf-C3HC4"/>
    <property type="match status" value="1"/>
</dbReference>
<feature type="coiled-coil region" evidence="15">
    <location>
        <begin position="26"/>
        <end position="53"/>
    </location>
</feature>
<evidence type="ECO:0000256" key="7">
    <source>
        <dbReference type="ARBA" id="ARBA00022771"/>
    </source>
</evidence>
<keyword evidence="12 14" id="KW-0539">Nucleus</keyword>
<dbReference type="SMART" id="SM00184">
    <property type="entry name" value="RING"/>
    <property type="match status" value="1"/>
</dbReference>
<dbReference type="SUPFAM" id="SSF57850">
    <property type="entry name" value="RING/U-box"/>
    <property type="match status" value="1"/>
</dbReference>
<evidence type="ECO:0000256" key="9">
    <source>
        <dbReference type="ARBA" id="ARBA00022833"/>
    </source>
</evidence>
<evidence type="ECO:0000259" key="16">
    <source>
        <dbReference type="PROSITE" id="PS50089"/>
    </source>
</evidence>
<evidence type="ECO:0000256" key="10">
    <source>
        <dbReference type="ARBA" id="ARBA00022853"/>
    </source>
</evidence>
<keyword evidence="18" id="KW-1185">Reference proteome</keyword>
<evidence type="ECO:0000313" key="18">
    <source>
        <dbReference type="Proteomes" id="UP001153076"/>
    </source>
</evidence>
<feature type="coiled-coil region" evidence="15">
    <location>
        <begin position="359"/>
        <end position="393"/>
    </location>
</feature>
<dbReference type="InterPro" id="IPR018957">
    <property type="entry name" value="Znf_C3HC4_RING-type"/>
</dbReference>
<keyword evidence="7 13" id="KW-0863">Zinc-finger</keyword>
<dbReference type="InterPro" id="IPR013083">
    <property type="entry name" value="Znf_RING/FYVE/PHD"/>
</dbReference>
<keyword evidence="11 14" id="KW-0175">Coiled coil</keyword>
<dbReference type="AlphaFoldDB" id="A0A9Q1KQ07"/>
<evidence type="ECO:0000256" key="4">
    <source>
        <dbReference type="ARBA" id="ARBA00005555"/>
    </source>
</evidence>
<evidence type="ECO:0000256" key="8">
    <source>
        <dbReference type="ARBA" id="ARBA00022786"/>
    </source>
</evidence>
<dbReference type="PANTHER" id="PTHR23163">
    <property type="entry name" value="RING FINGER PROTEIN-RELATED"/>
    <property type="match status" value="1"/>
</dbReference>
<feature type="coiled-coil region" evidence="15">
    <location>
        <begin position="626"/>
        <end position="695"/>
    </location>
</feature>
<dbReference type="PANTHER" id="PTHR23163:SF0">
    <property type="entry name" value="E3 UBIQUITIN-PROTEIN LIGASE BRE1"/>
    <property type="match status" value="1"/>
</dbReference>
<reference evidence="17" key="1">
    <citation type="submission" date="2022-04" db="EMBL/GenBank/DDBJ databases">
        <title>Carnegiea gigantea Genome sequencing and assembly v2.</title>
        <authorList>
            <person name="Copetti D."/>
            <person name="Sanderson M.J."/>
            <person name="Burquez A."/>
            <person name="Wojciechowski M.F."/>
        </authorList>
    </citation>
    <scope>NUCLEOTIDE SEQUENCE</scope>
    <source>
        <strain evidence="17">SGP5-SGP5p</strain>
        <tissue evidence="17">Aerial part</tissue>
    </source>
</reference>
<comment type="catalytic activity">
    <reaction evidence="1 14">
        <text>S-ubiquitinyl-[E2 ubiquitin-conjugating enzyme]-L-cysteine + [acceptor protein]-L-lysine = [E2 ubiquitin-conjugating enzyme]-L-cysteine + N(6)-ubiquitinyl-[acceptor protein]-L-lysine.</text>
        <dbReference type="EC" id="2.3.2.27"/>
    </reaction>
</comment>
<evidence type="ECO:0000256" key="3">
    <source>
        <dbReference type="ARBA" id="ARBA00004906"/>
    </source>
</evidence>
<feature type="domain" description="RING-type" evidence="16">
    <location>
        <begin position="864"/>
        <end position="902"/>
    </location>
</feature>
<feature type="coiled-coil region" evidence="15">
    <location>
        <begin position="745"/>
        <end position="868"/>
    </location>
</feature>
<dbReference type="InterPro" id="IPR013956">
    <property type="entry name" value="E3_ubiquit_lig_Bre1"/>
</dbReference>
<evidence type="ECO:0000256" key="5">
    <source>
        <dbReference type="ARBA" id="ARBA00022679"/>
    </source>
</evidence>
<comment type="subcellular location">
    <subcellularLocation>
        <location evidence="2 14">Nucleus</location>
    </subcellularLocation>
</comment>
<comment type="caution">
    <text evidence="17">The sequence shown here is derived from an EMBL/GenBank/DDBJ whole genome shotgun (WGS) entry which is preliminary data.</text>
</comment>
<dbReference type="GO" id="GO:0016567">
    <property type="term" value="P:protein ubiquitination"/>
    <property type="evidence" value="ECO:0007669"/>
    <property type="project" value="UniProtKB-UniRule"/>
</dbReference>
<comment type="pathway">
    <text evidence="3 14">Protein modification; protein ubiquitination.</text>
</comment>
<dbReference type="PROSITE" id="PS50089">
    <property type="entry name" value="ZF_RING_2"/>
    <property type="match status" value="1"/>
</dbReference>
<evidence type="ECO:0000256" key="6">
    <source>
        <dbReference type="ARBA" id="ARBA00022723"/>
    </source>
</evidence>
<keyword evidence="9 14" id="KW-0862">Zinc</keyword>
<dbReference type="CDD" id="cd16499">
    <property type="entry name" value="RING-HC_Bre1-like"/>
    <property type="match status" value="1"/>
</dbReference>
<keyword evidence="5 14" id="KW-0808">Transferase</keyword>
<evidence type="ECO:0000256" key="13">
    <source>
        <dbReference type="PROSITE-ProRule" id="PRU00175"/>
    </source>
</evidence>
<evidence type="ECO:0000256" key="1">
    <source>
        <dbReference type="ARBA" id="ARBA00000900"/>
    </source>
</evidence>